<organism evidence="3 4">
    <name type="scientific">Macrostomum lignano</name>
    <dbReference type="NCBI Taxonomy" id="282301"/>
    <lineage>
        <taxon>Eukaryota</taxon>
        <taxon>Metazoa</taxon>
        <taxon>Spiralia</taxon>
        <taxon>Lophotrochozoa</taxon>
        <taxon>Platyhelminthes</taxon>
        <taxon>Rhabditophora</taxon>
        <taxon>Macrostomorpha</taxon>
        <taxon>Macrostomida</taxon>
        <taxon>Macrostomidae</taxon>
        <taxon>Macrostomum</taxon>
    </lineage>
</organism>
<evidence type="ECO:0000256" key="1">
    <source>
        <dbReference type="SAM" id="MobiDB-lite"/>
    </source>
</evidence>
<feature type="compositionally biased region" description="Basic and acidic residues" evidence="1">
    <location>
        <begin position="59"/>
        <end position="75"/>
    </location>
</feature>
<dbReference type="EMBL" id="NIVC01000712">
    <property type="protein sequence ID" value="PAA78017.1"/>
    <property type="molecule type" value="Genomic_DNA"/>
</dbReference>
<evidence type="ECO:0000313" key="4">
    <source>
        <dbReference type="Proteomes" id="UP000215902"/>
    </source>
</evidence>
<protein>
    <submittedName>
        <fullName evidence="3">Uncharacterized protein</fullName>
    </submittedName>
</protein>
<keyword evidence="4" id="KW-1185">Reference proteome</keyword>
<dbReference type="AlphaFoldDB" id="A0A267FY74"/>
<feature type="region of interest" description="Disordered" evidence="1">
    <location>
        <begin position="49"/>
        <end position="75"/>
    </location>
</feature>
<evidence type="ECO:0000313" key="3">
    <source>
        <dbReference type="EMBL" id="PAA78017.1"/>
    </source>
</evidence>
<name>A0A267FY74_9PLAT</name>
<dbReference type="EMBL" id="NIVC01002616">
    <property type="protein sequence ID" value="PAA56483.1"/>
    <property type="molecule type" value="Genomic_DNA"/>
</dbReference>
<accession>A0A267FY74</accession>
<sequence>APKGVGTSCAKRRNVREPGVRAAYQAADVAGNRGQDDIDLLISFIEGPPQAAGKKAAKKKSEKDSGAVKTNETKT</sequence>
<comment type="caution">
    <text evidence="3">The sequence shown here is derived from an EMBL/GenBank/DDBJ whole genome shotgun (WGS) entry which is preliminary data.</text>
</comment>
<evidence type="ECO:0000313" key="2">
    <source>
        <dbReference type="EMBL" id="PAA56483.1"/>
    </source>
</evidence>
<gene>
    <name evidence="3" type="ORF">BOX15_Mlig003914g2</name>
    <name evidence="2" type="ORF">BOX15_Mlig026506g2</name>
</gene>
<dbReference type="Proteomes" id="UP000215902">
    <property type="component" value="Unassembled WGS sequence"/>
</dbReference>
<reference evidence="3 4" key="1">
    <citation type="submission" date="2017-06" db="EMBL/GenBank/DDBJ databases">
        <title>A platform for efficient transgenesis in Macrostomum lignano, a flatworm model organism for stem cell research.</title>
        <authorList>
            <person name="Berezikov E."/>
        </authorList>
    </citation>
    <scope>NUCLEOTIDE SEQUENCE [LARGE SCALE GENOMIC DNA]</scope>
    <source>
        <strain evidence="3">DV1</strain>
        <tissue evidence="3">Whole organism</tissue>
    </source>
</reference>
<proteinExistence type="predicted"/>
<feature type="non-terminal residue" evidence="3">
    <location>
        <position position="1"/>
    </location>
</feature>